<reference evidence="1 2" key="1">
    <citation type="journal article" date="2019" name="Sci. Rep.">
        <title>Orb-weaving spider Araneus ventricosus genome elucidates the spidroin gene catalogue.</title>
        <authorList>
            <person name="Kono N."/>
            <person name="Nakamura H."/>
            <person name="Ohtoshi R."/>
            <person name="Moran D.A.P."/>
            <person name="Shinohara A."/>
            <person name="Yoshida Y."/>
            <person name="Fujiwara M."/>
            <person name="Mori M."/>
            <person name="Tomita M."/>
            <person name="Arakawa K."/>
        </authorList>
    </citation>
    <scope>NUCLEOTIDE SEQUENCE [LARGE SCALE GENOMIC DNA]</scope>
</reference>
<evidence type="ECO:0000313" key="1">
    <source>
        <dbReference type="EMBL" id="GBM55123.1"/>
    </source>
</evidence>
<evidence type="ECO:0000313" key="2">
    <source>
        <dbReference type="Proteomes" id="UP000499080"/>
    </source>
</evidence>
<proteinExistence type="predicted"/>
<feature type="non-terminal residue" evidence="1">
    <location>
        <position position="83"/>
    </location>
</feature>
<comment type="caution">
    <text evidence="1">The sequence shown here is derived from an EMBL/GenBank/DDBJ whole genome shotgun (WGS) entry which is preliminary data.</text>
</comment>
<accession>A0A4Y2GNJ0</accession>
<protein>
    <submittedName>
        <fullName evidence="1">Uncharacterized protein</fullName>
    </submittedName>
</protein>
<name>A0A4Y2GNJ0_ARAVE</name>
<keyword evidence="2" id="KW-1185">Reference proteome</keyword>
<sequence>MDDALARLLPEFPKRVPWNLRLGFSVVFQQGESKRMVFETKWNQPDSVTETLVHSICIQVAERHEGVKMISKQIYFLRYSGED</sequence>
<dbReference type="EMBL" id="BGPR01255370">
    <property type="protein sequence ID" value="GBM55123.1"/>
    <property type="molecule type" value="Genomic_DNA"/>
</dbReference>
<organism evidence="1 2">
    <name type="scientific">Araneus ventricosus</name>
    <name type="common">Orbweaver spider</name>
    <name type="synonym">Epeira ventricosa</name>
    <dbReference type="NCBI Taxonomy" id="182803"/>
    <lineage>
        <taxon>Eukaryota</taxon>
        <taxon>Metazoa</taxon>
        <taxon>Ecdysozoa</taxon>
        <taxon>Arthropoda</taxon>
        <taxon>Chelicerata</taxon>
        <taxon>Arachnida</taxon>
        <taxon>Araneae</taxon>
        <taxon>Araneomorphae</taxon>
        <taxon>Entelegynae</taxon>
        <taxon>Araneoidea</taxon>
        <taxon>Araneidae</taxon>
        <taxon>Araneus</taxon>
    </lineage>
</organism>
<gene>
    <name evidence="1" type="ORF">AVEN_224526_1</name>
</gene>
<dbReference type="Proteomes" id="UP000499080">
    <property type="component" value="Unassembled WGS sequence"/>
</dbReference>
<dbReference type="AlphaFoldDB" id="A0A4Y2GNJ0"/>